<gene>
    <name evidence="1" type="ORF">DW775_07020</name>
</gene>
<reference evidence="1 2" key="1">
    <citation type="submission" date="2018-08" db="EMBL/GenBank/DDBJ databases">
        <title>A genome reference for cultivated species of the human gut microbiota.</title>
        <authorList>
            <person name="Zou Y."/>
            <person name="Xue W."/>
            <person name="Luo G."/>
        </authorList>
    </citation>
    <scope>NUCLEOTIDE SEQUENCE [LARGE SCALE GENOMIC DNA]</scope>
    <source>
        <strain evidence="1 2">AM30-13AC</strain>
    </source>
</reference>
<dbReference type="Proteomes" id="UP000284835">
    <property type="component" value="Unassembled WGS sequence"/>
</dbReference>
<name>A0A414HYV4_9FIRM</name>
<dbReference type="EMBL" id="QSJS01000007">
    <property type="protein sequence ID" value="RHD95038.1"/>
    <property type="molecule type" value="Genomic_DNA"/>
</dbReference>
<sequence>MNKRNQMQVVMPDDTLDEYVSNLFTYDLLEELSDNGMVENYIDELIYECIYDGYSDDWCWNELKQRIIDEYDLYDDVKSDSNYEKNI</sequence>
<protein>
    <submittedName>
        <fullName evidence="1">Uncharacterized protein</fullName>
    </submittedName>
</protein>
<organism evidence="1 2">
    <name type="scientific">Agathobacter rectalis</name>
    <dbReference type="NCBI Taxonomy" id="39491"/>
    <lineage>
        <taxon>Bacteria</taxon>
        <taxon>Bacillati</taxon>
        <taxon>Bacillota</taxon>
        <taxon>Clostridia</taxon>
        <taxon>Lachnospirales</taxon>
        <taxon>Lachnospiraceae</taxon>
        <taxon>Agathobacter</taxon>
    </lineage>
</organism>
<dbReference type="AlphaFoldDB" id="A0A414HYV4"/>
<evidence type="ECO:0000313" key="1">
    <source>
        <dbReference type="EMBL" id="RHD95038.1"/>
    </source>
</evidence>
<proteinExistence type="predicted"/>
<evidence type="ECO:0000313" key="2">
    <source>
        <dbReference type="Proteomes" id="UP000284835"/>
    </source>
</evidence>
<comment type="caution">
    <text evidence="1">The sequence shown here is derived from an EMBL/GenBank/DDBJ whole genome shotgun (WGS) entry which is preliminary data.</text>
</comment>
<accession>A0A414HYV4</accession>